<organism evidence="17 18">
    <name type="scientific">Thioploca ingrica</name>
    <dbReference type="NCBI Taxonomy" id="40754"/>
    <lineage>
        <taxon>Bacteria</taxon>
        <taxon>Pseudomonadati</taxon>
        <taxon>Pseudomonadota</taxon>
        <taxon>Gammaproteobacteria</taxon>
        <taxon>Thiotrichales</taxon>
        <taxon>Thiotrichaceae</taxon>
        <taxon>Thioploca</taxon>
    </lineage>
</organism>
<feature type="binding site" evidence="14">
    <location>
        <position position="205"/>
    </location>
    <ligand>
        <name>Mg(2+)</name>
        <dbReference type="ChEBI" id="CHEBI:18420"/>
    </ligand>
</feature>
<dbReference type="AlphaFoldDB" id="A0A090ACQ4"/>
<dbReference type="InterPro" id="IPR027417">
    <property type="entry name" value="P-loop_NTPase"/>
</dbReference>
<feature type="domain" description="HPr(Ser) kinase/phosphorylase N-terminal" evidence="15">
    <location>
        <begin position="5"/>
        <end position="130"/>
    </location>
</feature>
<dbReference type="InterPro" id="IPR003755">
    <property type="entry name" value="HPr(Ser)_kin/Pase"/>
</dbReference>
<dbReference type="Gene3D" id="3.40.1390.20">
    <property type="entry name" value="HprK N-terminal domain-like"/>
    <property type="match status" value="1"/>
</dbReference>
<dbReference type="CDD" id="cd01918">
    <property type="entry name" value="HprK_C"/>
    <property type="match status" value="1"/>
</dbReference>
<dbReference type="Gene3D" id="3.40.50.300">
    <property type="entry name" value="P-loop containing nucleotide triphosphate hydrolases"/>
    <property type="match status" value="1"/>
</dbReference>
<dbReference type="HOGENOM" id="CLU_052030_0_2_6"/>
<evidence type="ECO:0000256" key="6">
    <source>
        <dbReference type="ARBA" id="ARBA00022679"/>
    </source>
</evidence>
<gene>
    <name evidence="14" type="primary">hprK</name>
    <name evidence="17" type="ORF">THII_1251</name>
</gene>
<dbReference type="InterPro" id="IPR028979">
    <property type="entry name" value="Ser_kin/Pase_Hpr-like_N_sf"/>
</dbReference>
<comment type="catalytic activity">
    <reaction evidence="13 14">
        <text>[HPr protein]-O-phospho-L-serine + phosphate + H(+) = [HPr protein]-L-serine + diphosphate</text>
        <dbReference type="Rhea" id="RHEA:46604"/>
        <dbReference type="Rhea" id="RHEA-COMP:11602"/>
        <dbReference type="Rhea" id="RHEA-COMP:11603"/>
        <dbReference type="ChEBI" id="CHEBI:15378"/>
        <dbReference type="ChEBI" id="CHEBI:29999"/>
        <dbReference type="ChEBI" id="CHEBI:33019"/>
        <dbReference type="ChEBI" id="CHEBI:43474"/>
        <dbReference type="ChEBI" id="CHEBI:83421"/>
    </reaction>
</comment>
<feature type="binding site" evidence="14">
    <location>
        <position position="163"/>
    </location>
    <ligand>
        <name>Mg(2+)</name>
        <dbReference type="ChEBI" id="CHEBI:18420"/>
    </ligand>
</feature>
<evidence type="ECO:0000256" key="3">
    <source>
        <dbReference type="ARBA" id="ARBA00006883"/>
    </source>
</evidence>
<evidence type="ECO:0000259" key="15">
    <source>
        <dbReference type="Pfam" id="PF02603"/>
    </source>
</evidence>
<dbReference type="EC" id="2.7.4.-" evidence="14"/>
<keyword evidence="18" id="KW-1185">Reference proteome</keyword>
<evidence type="ECO:0000256" key="14">
    <source>
        <dbReference type="HAMAP-Rule" id="MF_01249"/>
    </source>
</evidence>
<feature type="region of interest" description="Important for the catalytic mechanism of dephosphorylation" evidence="14">
    <location>
        <begin position="269"/>
        <end position="274"/>
    </location>
</feature>
<reference evidence="17 18" key="1">
    <citation type="journal article" date="2014" name="ISME J.">
        <title>Ecophysiology of Thioploca ingrica as revealed by the complete genome sequence supplemented with proteomic evidence.</title>
        <authorList>
            <person name="Kojima H."/>
            <person name="Ogura Y."/>
            <person name="Yamamoto N."/>
            <person name="Togashi T."/>
            <person name="Mori H."/>
            <person name="Watanabe T."/>
            <person name="Nemoto F."/>
            <person name="Kurokawa K."/>
            <person name="Hayashi T."/>
            <person name="Fukui M."/>
        </authorList>
    </citation>
    <scope>NUCLEOTIDE SEQUENCE [LARGE SCALE GENOMIC DNA]</scope>
</reference>
<dbReference type="HAMAP" id="MF_01249">
    <property type="entry name" value="HPr_kinase"/>
    <property type="match status" value="1"/>
</dbReference>
<evidence type="ECO:0000256" key="11">
    <source>
        <dbReference type="ARBA" id="ARBA00022842"/>
    </source>
</evidence>
<keyword evidence="6 14" id="KW-0808">Transferase</keyword>
<dbReference type="FunFam" id="3.40.50.300:FF:000174">
    <property type="entry name" value="HPr kinase/phosphorylase"/>
    <property type="match status" value="1"/>
</dbReference>
<dbReference type="EMBL" id="AP014633">
    <property type="protein sequence ID" value="BAP55548.1"/>
    <property type="molecule type" value="Genomic_DNA"/>
</dbReference>
<dbReference type="EC" id="2.7.11.-" evidence="14"/>
<feature type="active site" evidence="14">
    <location>
        <position position="141"/>
    </location>
</feature>
<name>A0A090ACQ4_9GAMM</name>
<evidence type="ECO:0000256" key="1">
    <source>
        <dbReference type="ARBA" id="ARBA00001120"/>
    </source>
</evidence>
<evidence type="ECO:0000313" key="18">
    <source>
        <dbReference type="Proteomes" id="UP000031623"/>
    </source>
</evidence>
<evidence type="ECO:0000256" key="12">
    <source>
        <dbReference type="ARBA" id="ARBA00023268"/>
    </source>
</evidence>
<keyword evidence="10 14" id="KW-0067">ATP-binding</keyword>
<keyword evidence="12 14" id="KW-0511">Multifunctional enzyme</keyword>
<dbReference type="InterPro" id="IPR025662">
    <property type="entry name" value="Sigma_54_int_dom_ATP-bd_1"/>
</dbReference>
<dbReference type="Pfam" id="PF02603">
    <property type="entry name" value="Hpr_kinase_N"/>
    <property type="match status" value="1"/>
</dbReference>
<comment type="similarity">
    <text evidence="3 14">Belongs to the HPrK/P family.</text>
</comment>
<evidence type="ECO:0000256" key="7">
    <source>
        <dbReference type="ARBA" id="ARBA00022723"/>
    </source>
</evidence>
<dbReference type="GO" id="GO:0005524">
    <property type="term" value="F:ATP binding"/>
    <property type="evidence" value="ECO:0007669"/>
    <property type="project" value="UniProtKB-UniRule"/>
</dbReference>
<dbReference type="STRING" id="40754.THII_1251"/>
<dbReference type="GO" id="GO:0000155">
    <property type="term" value="F:phosphorelay sensor kinase activity"/>
    <property type="evidence" value="ECO:0007669"/>
    <property type="project" value="InterPro"/>
</dbReference>
<dbReference type="GO" id="GO:0000287">
    <property type="term" value="F:magnesium ion binding"/>
    <property type="evidence" value="ECO:0007669"/>
    <property type="project" value="UniProtKB-UniRule"/>
</dbReference>
<dbReference type="GO" id="GO:0004712">
    <property type="term" value="F:protein serine/threonine/tyrosine kinase activity"/>
    <property type="evidence" value="ECO:0007669"/>
    <property type="project" value="UniProtKB-UniRule"/>
</dbReference>
<evidence type="ECO:0000256" key="10">
    <source>
        <dbReference type="ARBA" id="ARBA00022840"/>
    </source>
</evidence>
<evidence type="ECO:0000256" key="5">
    <source>
        <dbReference type="ARBA" id="ARBA00022527"/>
    </source>
</evidence>
<protein>
    <recommendedName>
        <fullName evidence="14">HPr kinase/phosphorylase</fullName>
        <shortName evidence="14">HPrK/P</shortName>
        <ecNumber evidence="14">2.7.11.-</ecNumber>
        <ecNumber evidence="14">2.7.4.-</ecNumber>
    </recommendedName>
    <alternativeName>
        <fullName evidence="14">HPr(Ser) kinase/phosphorylase</fullName>
    </alternativeName>
</protein>
<comment type="cofactor">
    <cofactor evidence="2 14">
        <name>Mg(2+)</name>
        <dbReference type="ChEBI" id="CHEBI:18420"/>
    </cofactor>
</comment>
<evidence type="ECO:0000256" key="13">
    <source>
        <dbReference type="ARBA" id="ARBA00047657"/>
    </source>
</evidence>
<dbReference type="GO" id="GO:0006109">
    <property type="term" value="P:regulation of carbohydrate metabolic process"/>
    <property type="evidence" value="ECO:0007669"/>
    <property type="project" value="UniProtKB-UniRule"/>
</dbReference>
<feature type="active site" evidence="14">
    <location>
        <position position="248"/>
    </location>
</feature>
<dbReference type="NCBIfam" id="TIGR00679">
    <property type="entry name" value="hpr-ser"/>
    <property type="match status" value="1"/>
</dbReference>
<dbReference type="PANTHER" id="PTHR30305">
    <property type="entry name" value="PROTEIN YJDM-RELATED"/>
    <property type="match status" value="1"/>
</dbReference>
<dbReference type="PROSITE" id="PS00675">
    <property type="entry name" value="SIGMA54_INTERACT_1"/>
    <property type="match status" value="1"/>
</dbReference>
<comment type="subunit">
    <text evidence="4 14">Homohexamer.</text>
</comment>
<evidence type="ECO:0000256" key="8">
    <source>
        <dbReference type="ARBA" id="ARBA00022741"/>
    </source>
</evidence>
<sequence length="318" mass="35354">MIRLTIDELFKNHAEGLALTWLAGQSGSQRALLLESDQKLANVGYLNLIHPHQIQIIGLYELAYLDALDRGIYHDTLKQLFENDNLACILIVDTEEVPFDLVKAAEFYHVSLFTSLLSGENIINYLHTTLARLLAQRITLHGVFMDVLGMGVLIMGESGTGKSELALELVSRGHRLIADDAPEFSRIAPQTVSGACPLGMNAFLEVRGLGILNVQALFGDSAIKKDKYLRLIVHLEHMSSERLQNIDRLQGEYRIRRILGVDIPEICLPVAPGRNLAVLLECAVRNHSLKMQGYNAADDFCEQQQRAMRLIDSGPTGE</sequence>
<accession>A0A090ACQ4</accession>
<keyword evidence="8 14" id="KW-0547">Nucleotide-binding</keyword>
<proteinExistence type="inferred from homology"/>
<dbReference type="Pfam" id="PF07475">
    <property type="entry name" value="Hpr_kinase_C"/>
    <property type="match status" value="1"/>
</dbReference>
<evidence type="ECO:0000256" key="2">
    <source>
        <dbReference type="ARBA" id="ARBA00001946"/>
    </source>
</evidence>
<dbReference type="Proteomes" id="UP000031623">
    <property type="component" value="Chromosome"/>
</dbReference>
<dbReference type="InterPro" id="IPR011126">
    <property type="entry name" value="Hpr_kin/Pase_Hpr_N"/>
</dbReference>
<keyword evidence="9 14" id="KW-0418">Kinase</keyword>
<comment type="domain">
    <text evidence="14">The Walker A ATP-binding motif also binds Pi and PPi.</text>
</comment>
<dbReference type="OrthoDB" id="9778803at2"/>
<feature type="active site" evidence="14">
    <location>
        <position position="162"/>
    </location>
</feature>
<feature type="binding site" evidence="14">
    <location>
        <begin position="156"/>
        <end position="163"/>
    </location>
    <ligand>
        <name>ATP</name>
        <dbReference type="ChEBI" id="CHEBI:30616"/>
    </ligand>
</feature>
<dbReference type="SUPFAM" id="SSF75138">
    <property type="entry name" value="HprK N-terminal domain-like"/>
    <property type="match status" value="1"/>
</dbReference>
<comment type="miscellaneous">
    <text evidence="14">Both phosphorylation and phosphorolysis are carried out by the same active site and suggest a common mechanism for both reactions.</text>
</comment>
<evidence type="ECO:0000313" key="17">
    <source>
        <dbReference type="EMBL" id="BAP55548.1"/>
    </source>
</evidence>
<feature type="active site" description="Proton acceptor; for phosphorylation activity. Proton donor; for dephosphorylation activity" evidence="14">
    <location>
        <position position="180"/>
    </location>
</feature>
<comment type="catalytic activity">
    <reaction evidence="1 14">
        <text>[HPr protein]-L-serine + ATP = [HPr protein]-O-phospho-L-serine + ADP + H(+)</text>
        <dbReference type="Rhea" id="RHEA:46600"/>
        <dbReference type="Rhea" id="RHEA-COMP:11602"/>
        <dbReference type="Rhea" id="RHEA-COMP:11603"/>
        <dbReference type="ChEBI" id="CHEBI:15378"/>
        <dbReference type="ChEBI" id="CHEBI:29999"/>
        <dbReference type="ChEBI" id="CHEBI:30616"/>
        <dbReference type="ChEBI" id="CHEBI:83421"/>
        <dbReference type="ChEBI" id="CHEBI:456216"/>
    </reaction>
</comment>
<evidence type="ECO:0000256" key="4">
    <source>
        <dbReference type="ARBA" id="ARBA00011643"/>
    </source>
</evidence>
<keyword evidence="7 14" id="KW-0479">Metal-binding</keyword>
<comment type="function">
    <text evidence="14">Catalyzes the ATP- as well as the pyrophosphate-dependent phosphorylation of a specific serine residue in HPr, a phosphocarrier protein of the phosphoenolpyruvate-dependent sugar phosphotransferase system (PTS). HprK/P also catalyzes the pyrophosphate-producing, inorganic phosphate-dependent dephosphorylation (phosphorolysis) of seryl-phosphorylated HPr (P-Ser-HPr).</text>
</comment>
<keyword evidence="5 14" id="KW-0723">Serine/threonine-protein kinase</keyword>
<evidence type="ECO:0000256" key="9">
    <source>
        <dbReference type="ARBA" id="ARBA00022777"/>
    </source>
</evidence>
<feature type="domain" description="HPr kinase/phosphorylase C-terminal" evidence="16">
    <location>
        <begin position="134"/>
        <end position="303"/>
    </location>
</feature>
<dbReference type="PANTHER" id="PTHR30305:SF1">
    <property type="entry name" value="HPR KINASE_PHOSPHORYLASE"/>
    <property type="match status" value="1"/>
</dbReference>
<evidence type="ECO:0000259" key="16">
    <source>
        <dbReference type="Pfam" id="PF07475"/>
    </source>
</evidence>
<dbReference type="InterPro" id="IPR011104">
    <property type="entry name" value="Hpr_kin/Pase_C"/>
</dbReference>
<dbReference type="GO" id="GO:0004674">
    <property type="term" value="F:protein serine/threonine kinase activity"/>
    <property type="evidence" value="ECO:0007669"/>
    <property type="project" value="UniProtKB-KW"/>
</dbReference>
<dbReference type="KEGG" id="tig:THII_1251"/>
<feature type="region of interest" description="Important for the catalytic mechanism of both phosphorylation and dephosphorylation" evidence="14">
    <location>
        <begin position="204"/>
        <end position="213"/>
    </location>
</feature>
<dbReference type="SUPFAM" id="SSF53795">
    <property type="entry name" value="PEP carboxykinase-like"/>
    <property type="match status" value="1"/>
</dbReference>
<keyword evidence="11 14" id="KW-0460">Magnesium</keyword>